<keyword evidence="13" id="KW-1185">Reference proteome</keyword>
<keyword evidence="1 11" id="KW-0813">Transport</keyword>
<keyword evidence="8 11" id="KW-1133">Transmembrane helix</keyword>
<keyword evidence="7 11" id="KW-0630">Potassium</keyword>
<evidence type="ECO:0000256" key="4">
    <source>
        <dbReference type="ARBA" id="ARBA00022692"/>
    </source>
</evidence>
<evidence type="ECO:0000313" key="13">
    <source>
        <dbReference type="Proteomes" id="UP000198816"/>
    </source>
</evidence>
<evidence type="ECO:0000256" key="7">
    <source>
        <dbReference type="ARBA" id="ARBA00022958"/>
    </source>
</evidence>
<dbReference type="PANTHER" id="PTHR30042:SF2">
    <property type="entry name" value="POTASSIUM-TRANSPORTING ATPASE KDPC SUBUNIT"/>
    <property type="match status" value="1"/>
</dbReference>
<evidence type="ECO:0000256" key="10">
    <source>
        <dbReference type="ARBA" id="ARBA00023136"/>
    </source>
</evidence>
<comment type="function">
    <text evidence="11">Part of the high-affinity ATP-driven potassium transport (or Kdp) system, which catalyzes the hydrolysis of ATP coupled with the electrogenic transport of potassium into the cytoplasm. This subunit acts as a catalytic chaperone that increases the ATP-binding affinity of the ATP-hydrolyzing subunit KdpB by the formation of a transient KdpB/KdpC/ATP ternary complex.</text>
</comment>
<dbReference type="InterPro" id="IPR003820">
    <property type="entry name" value="KdpC"/>
</dbReference>
<keyword evidence="10 11" id="KW-0472">Membrane</keyword>
<proteinExistence type="inferred from homology"/>
<keyword evidence="5 11" id="KW-0547">Nucleotide-binding</keyword>
<evidence type="ECO:0000256" key="8">
    <source>
        <dbReference type="ARBA" id="ARBA00022989"/>
    </source>
</evidence>
<name>A0A1H2VH56_THIRO</name>
<organism evidence="12 13">
    <name type="scientific">Thiocapsa roseopersicina</name>
    <dbReference type="NCBI Taxonomy" id="1058"/>
    <lineage>
        <taxon>Bacteria</taxon>
        <taxon>Pseudomonadati</taxon>
        <taxon>Pseudomonadota</taxon>
        <taxon>Gammaproteobacteria</taxon>
        <taxon>Chromatiales</taxon>
        <taxon>Chromatiaceae</taxon>
        <taxon>Thiocapsa</taxon>
    </lineage>
</organism>
<dbReference type="GO" id="GO:0005886">
    <property type="term" value="C:plasma membrane"/>
    <property type="evidence" value="ECO:0007669"/>
    <property type="project" value="UniProtKB-SubCell"/>
</dbReference>
<keyword evidence="3 11" id="KW-0633">Potassium transport</keyword>
<evidence type="ECO:0000256" key="5">
    <source>
        <dbReference type="ARBA" id="ARBA00022741"/>
    </source>
</evidence>
<reference evidence="13" key="1">
    <citation type="submission" date="2016-10" db="EMBL/GenBank/DDBJ databases">
        <authorList>
            <person name="Varghese N."/>
            <person name="Submissions S."/>
        </authorList>
    </citation>
    <scope>NUCLEOTIDE SEQUENCE [LARGE SCALE GENOMIC DNA]</scope>
    <source>
        <strain evidence="13">DSM 217</strain>
    </source>
</reference>
<keyword evidence="6 11" id="KW-0067">ATP-binding</keyword>
<evidence type="ECO:0000256" key="9">
    <source>
        <dbReference type="ARBA" id="ARBA00023065"/>
    </source>
</evidence>
<dbReference type="NCBIfam" id="TIGR00681">
    <property type="entry name" value="kdpC"/>
    <property type="match status" value="1"/>
</dbReference>
<evidence type="ECO:0000256" key="1">
    <source>
        <dbReference type="ARBA" id="ARBA00022448"/>
    </source>
</evidence>
<comment type="subcellular location">
    <subcellularLocation>
        <location evidence="11">Cell membrane</location>
        <topology evidence="11">Single-pass membrane protein</topology>
    </subcellularLocation>
</comment>
<protein>
    <recommendedName>
        <fullName evidence="11">Potassium-transporting ATPase KdpC subunit</fullName>
    </recommendedName>
    <alternativeName>
        <fullName evidence="11">ATP phosphohydrolase [potassium-transporting] C chain</fullName>
    </alternativeName>
    <alternativeName>
        <fullName evidence="11">Potassium-binding and translocating subunit C</fullName>
    </alternativeName>
    <alternativeName>
        <fullName evidence="11">Potassium-translocating ATPase C chain</fullName>
    </alternativeName>
</protein>
<dbReference type="PIRSF" id="PIRSF001296">
    <property type="entry name" value="K_ATPase_KdpC"/>
    <property type="match status" value="1"/>
</dbReference>
<keyword evidence="4 11" id="KW-0812">Transmembrane</keyword>
<dbReference type="STRING" id="1058.SAMN05421783_10719"/>
<dbReference type="HAMAP" id="MF_00276">
    <property type="entry name" value="KdpC"/>
    <property type="match status" value="1"/>
</dbReference>
<dbReference type="GO" id="GO:0008556">
    <property type="term" value="F:P-type potassium transmembrane transporter activity"/>
    <property type="evidence" value="ECO:0007669"/>
    <property type="project" value="InterPro"/>
</dbReference>
<gene>
    <name evidence="11" type="primary">kdpC</name>
    <name evidence="12" type="ORF">SAMN05421783_10719</name>
</gene>
<keyword evidence="2 11" id="KW-1003">Cell membrane</keyword>
<dbReference type="NCBIfam" id="NF001454">
    <property type="entry name" value="PRK00315.1"/>
    <property type="match status" value="1"/>
</dbReference>
<comment type="similarity">
    <text evidence="11">Belongs to the KdpC family.</text>
</comment>
<dbReference type="Pfam" id="PF02669">
    <property type="entry name" value="KdpC"/>
    <property type="match status" value="1"/>
</dbReference>
<evidence type="ECO:0000256" key="3">
    <source>
        <dbReference type="ARBA" id="ARBA00022538"/>
    </source>
</evidence>
<dbReference type="AlphaFoldDB" id="A0A1H2VH56"/>
<keyword evidence="9 11" id="KW-0406">Ion transport</keyword>
<accession>A0A1H2VH56</accession>
<sequence length="208" mass="21535">MTAKLQAHRHTPPAELPATGWLSSMRAALVLILLCGGLYPLTGVWSAAGLFPHQATGSLIERDGVLVGSVLVGQSFVDPGYFRGRPSAAGYDPFRVAGSNLSPGNPQLRARAETTAHALAAEYAVDPTRIPVDLIAASGSGIDPHISPEAARIQVARVAEVRGLPQAQVAALVTAQVEPPLLGVLGQPRVNVLRLNLALDALGPSGTP</sequence>
<dbReference type="OrthoDB" id="9788285at2"/>
<comment type="subunit">
    <text evidence="11">The system is composed of three essential subunits: KdpA, KdpB and KdpC.</text>
</comment>
<dbReference type="RefSeq" id="WP_093030403.1">
    <property type="nucleotide sequence ID" value="NZ_FNNZ01000007.1"/>
</dbReference>
<dbReference type="PANTHER" id="PTHR30042">
    <property type="entry name" value="POTASSIUM-TRANSPORTING ATPASE C CHAIN"/>
    <property type="match status" value="1"/>
</dbReference>
<dbReference type="Proteomes" id="UP000198816">
    <property type="component" value="Unassembled WGS sequence"/>
</dbReference>
<dbReference type="GO" id="GO:0005524">
    <property type="term" value="F:ATP binding"/>
    <property type="evidence" value="ECO:0007669"/>
    <property type="project" value="UniProtKB-UniRule"/>
</dbReference>
<evidence type="ECO:0000256" key="2">
    <source>
        <dbReference type="ARBA" id="ARBA00022475"/>
    </source>
</evidence>
<evidence type="ECO:0000256" key="11">
    <source>
        <dbReference type="HAMAP-Rule" id="MF_00276"/>
    </source>
</evidence>
<evidence type="ECO:0000256" key="6">
    <source>
        <dbReference type="ARBA" id="ARBA00022840"/>
    </source>
</evidence>
<evidence type="ECO:0000313" key="12">
    <source>
        <dbReference type="EMBL" id="SDW67652.1"/>
    </source>
</evidence>
<dbReference type="EMBL" id="FNNZ01000007">
    <property type="protein sequence ID" value="SDW67652.1"/>
    <property type="molecule type" value="Genomic_DNA"/>
</dbReference>